<dbReference type="SUPFAM" id="SSF52518">
    <property type="entry name" value="Thiamin diphosphate-binding fold (THDP-binding)"/>
    <property type="match status" value="1"/>
</dbReference>
<dbReference type="InterPro" id="IPR027110">
    <property type="entry name" value="PDHB_mito-type"/>
</dbReference>
<evidence type="ECO:0000256" key="4">
    <source>
        <dbReference type="ARBA" id="ARBA00012281"/>
    </source>
</evidence>
<dbReference type="FunFam" id="3.40.50.970:FF:000001">
    <property type="entry name" value="Pyruvate dehydrogenase E1 beta subunit"/>
    <property type="match status" value="1"/>
</dbReference>
<evidence type="ECO:0000313" key="15">
    <source>
        <dbReference type="Proteomes" id="UP000474957"/>
    </source>
</evidence>
<dbReference type="FunFam" id="2.40.50.100:FF:000010">
    <property type="entry name" value="Acetyltransferase component of pyruvate dehydrogenase complex"/>
    <property type="match status" value="1"/>
</dbReference>
<proteinExistence type="predicted"/>
<comment type="caution">
    <text evidence="14">The sequence shown here is derived from an EMBL/GenBank/DDBJ whole genome shotgun (WGS) entry which is preliminary data.</text>
</comment>
<evidence type="ECO:0000256" key="9">
    <source>
        <dbReference type="ARBA" id="ARBA00023317"/>
    </source>
</evidence>
<dbReference type="Gene3D" id="3.40.50.920">
    <property type="match status" value="1"/>
</dbReference>
<comment type="subunit">
    <text evidence="3">Heterodimer of an alpha and a beta chain.</text>
</comment>
<dbReference type="InterPro" id="IPR009014">
    <property type="entry name" value="Transketo_C/PFOR_II"/>
</dbReference>
<dbReference type="InterPro" id="IPR011053">
    <property type="entry name" value="Single_hybrid_motif"/>
</dbReference>
<dbReference type="RefSeq" id="WP_154445478.1">
    <property type="nucleotide sequence ID" value="NZ_WIND01000002.1"/>
</dbReference>
<dbReference type="SMART" id="SM00861">
    <property type="entry name" value="Transket_pyr"/>
    <property type="match status" value="1"/>
</dbReference>
<evidence type="ECO:0000256" key="2">
    <source>
        <dbReference type="ARBA" id="ARBA00001964"/>
    </source>
</evidence>
<comment type="cofactor">
    <cofactor evidence="2 11">
        <name>thiamine diphosphate</name>
        <dbReference type="ChEBI" id="CHEBI:58937"/>
    </cofactor>
</comment>
<dbReference type="PROSITE" id="PS50968">
    <property type="entry name" value="BIOTINYL_LIPOYL"/>
    <property type="match status" value="1"/>
</dbReference>
<dbReference type="GO" id="GO:0004739">
    <property type="term" value="F:pyruvate dehydrogenase (acetyl-transferring) activity"/>
    <property type="evidence" value="ECO:0007669"/>
    <property type="project" value="UniProtKB-UniRule"/>
</dbReference>
<keyword evidence="15" id="KW-1185">Reference proteome</keyword>
<accession>A0A6L5YXF3</accession>
<feature type="compositionally biased region" description="Low complexity" evidence="12">
    <location>
        <begin position="86"/>
        <end position="113"/>
    </location>
</feature>
<comment type="function">
    <text evidence="10">The pyruvate dehydrogenase complex catalyzes the overall conversion of pyruvate to acetyl-CoA and CO(2). It contains multiple copies of three enzymatic components: pyruvate dehydrogenase (E1), dihydrolipoamide acetyltransferase (E2) and lipoamide dehydrogenase (E3).</text>
</comment>
<feature type="compositionally biased region" description="Low complexity" evidence="12">
    <location>
        <begin position="121"/>
        <end position="135"/>
    </location>
</feature>
<evidence type="ECO:0000256" key="10">
    <source>
        <dbReference type="ARBA" id="ARBA00025211"/>
    </source>
</evidence>
<dbReference type="NCBIfam" id="NF008854">
    <property type="entry name" value="PRK11892.1"/>
    <property type="match status" value="1"/>
</dbReference>
<evidence type="ECO:0000256" key="7">
    <source>
        <dbReference type="ARBA" id="ARBA00023002"/>
    </source>
</evidence>
<dbReference type="PROSITE" id="PS00189">
    <property type="entry name" value="LIPOYL"/>
    <property type="match status" value="1"/>
</dbReference>
<evidence type="ECO:0000256" key="1">
    <source>
        <dbReference type="ARBA" id="ARBA00001938"/>
    </source>
</evidence>
<dbReference type="CDD" id="cd07036">
    <property type="entry name" value="TPP_PYR_E1-PDHc-beta_like"/>
    <property type="match status" value="1"/>
</dbReference>
<dbReference type="Gene3D" id="3.40.50.970">
    <property type="match status" value="1"/>
</dbReference>
<dbReference type="PANTHER" id="PTHR11624:SF96">
    <property type="entry name" value="PYRUVATE DEHYDROGENASE E1 COMPONENT SUBUNIT BETA, MITOCHONDRIAL"/>
    <property type="match status" value="1"/>
</dbReference>
<dbReference type="FunFam" id="3.40.50.920:FF:000001">
    <property type="entry name" value="Pyruvate dehydrogenase E1 beta subunit"/>
    <property type="match status" value="1"/>
</dbReference>
<reference evidence="14 15" key="1">
    <citation type="submission" date="2019-10" db="EMBL/GenBank/DDBJ databases">
        <title>Cognatihalovulum marinum gen. nov. sp. nov., a new member of the family Rhodobacteraceae isolated from deep seawater of the Northwest Indian Ocean.</title>
        <authorList>
            <person name="Ruan C."/>
            <person name="Wang J."/>
            <person name="Zheng X."/>
            <person name="Song L."/>
            <person name="Zhu Y."/>
            <person name="Huang Y."/>
            <person name="Lu Z."/>
            <person name="Du W."/>
            <person name="Huang L."/>
            <person name="Dai X."/>
        </authorList>
    </citation>
    <scope>NUCLEOTIDE SEQUENCE [LARGE SCALE GENOMIC DNA]</scope>
    <source>
        <strain evidence="14 15">2CG4</strain>
    </source>
</reference>
<dbReference type="SUPFAM" id="SSF52922">
    <property type="entry name" value="TK C-terminal domain-like"/>
    <property type="match status" value="1"/>
</dbReference>
<dbReference type="Pfam" id="PF02780">
    <property type="entry name" value="Transketolase_C"/>
    <property type="match status" value="1"/>
</dbReference>
<keyword evidence="9 11" id="KW-0670">Pyruvate</keyword>
<dbReference type="InterPro" id="IPR000089">
    <property type="entry name" value="Biotin_lipoyl"/>
</dbReference>
<dbReference type="GO" id="GO:0006086">
    <property type="term" value="P:pyruvate decarboxylation to acetyl-CoA"/>
    <property type="evidence" value="ECO:0007669"/>
    <property type="project" value="InterPro"/>
</dbReference>
<dbReference type="Gene3D" id="2.40.50.100">
    <property type="match status" value="1"/>
</dbReference>
<dbReference type="Pfam" id="PF00364">
    <property type="entry name" value="Biotin_lipoyl"/>
    <property type="match status" value="1"/>
</dbReference>
<dbReference type="AlphaFoldDB" id="A0A6L5YXF3"/>
<evidence type="ECO:0000256" key="11">
    <source>
        <dbReference type="RuleBase" id="RU364074"/>
    </source>
</evidence>
<sequence>MATNILMPALSPTMEEGTLAKWLVKEGDTVSSGDILAEIETDKATMEFEAVDEGVIGKILISEGTEGVKVNEPIAVLLEEGEDASAADSAGSAAPAGGAKQGDGAAAPDAAAPDADEPAIDEPAVKAPGSAPAAAVTIPAEPEVPEGTTFKTQTVREALRDAMAEEMRRDGDVFLMGEEVAEYQGAYKISQGLLDEFGDKRVIDTPITEHGFAGVGVGAAFAGLRPIVEFMTFNFAMQAIDQIINSAAKTLYMSGGQMGSPIVFRGPNGAAARVGAQHSQDYAAWYAQIPGLKVCQPYSAADAKGLLKSAIRDPNPVIFLENEILYGRSFDVPDLDDFTVPIGKAKIWRQGSDVTIVSFGIGMTYALQAADELAEQGISAEVVDLRSLRPMDTVTVIESVKKTNRCVTVEEGWPVASIGNHISAVLMQQAFDYLDAPVINLTGKDVPMPYAANLEKLALVTTKDVIDAVKSVTYR</sequence>
<dbReference type="InterPro" id="IPR003016">
    <property type="entry name" value="2-oxoA_DH_lipoyl-BS"/>
</dbReference>
<dbReference type="EMBL" id="WIND01000002">
    <property type="protein sequence ID" value="MSU89016.1"/>
    <property type="molecule type" value="Genomic_DNA"/>
</dbReference>
<dbReference type="Pfam" id="PF02779">
    <property type="entry name" value="Transket_pyr"/>
    <property type="match status" value="1"/>
</dbReference>
<dbReference type="InterPro" id="IPR029061">
    <property type="entry name" value="THDP-binding"/>
</dbReference>
<feature type="region of interest" description="Disordered" evidence="12">
    <location>
        <begin position="86"/>
        <end position="148"/>
    </location>
</feature>
<evidence type="ECO:0000256" key="12">
    <source>
        <dbReference type="SAM" id="MobiDB-lite"/>
    </source>
</evidence>
<evidence type="ECO:0000313" key="14">
    <source>
        <dbReference type="EMBL" id="MSU89016.1"/>
    </source>
</evidence>
<organism evidence="14 15">
    <name type="scientific">Halovulum marinum</name>
    <dbReference type="NCBI Taxonomy" id="2662447"/>
    <lineage>
        <taxon>Bacteria</taxon>
        <taxon>Pseudomonadati</taxon>
        <taxon>Pseudomonadota</taxon>
        <taxon>Alphaproteobacteria</taxon>
        <taxon>Rhodobacterales</taxon>
        <taxon>Paracoccaceae</taxon>
        <taxon>Halovulum</taxon>
    </lineage>
</organism>
<keyword evidence="8 11" id="KW-0786">Thiamine pyrophosphate</keyword>
<name>A0A6L5YXF3_9RHOB</name>
<dbReference type="PANTHER" id="PTHR11624">
    <property type="entry name" value="DEHYDROGENASE RELATED"/>
    <property type="match status" value="1"/>
</dbReference>
<evidence type="ECO:0000256" key="6">
    <source>
        <dbReference type="ARBA" id="ARBA00022823"/>
    </source>
</evidence>
<dbReference type="Proteomes" id="UP000474957">
    <property type="component" value="Unassembled WGS sequence"/>
</dbReference>
<dbReference type="CDD" id="cd06849">
    <property type="entry name" value="lipoyl_domain"/>
    <property type="match status" value="1"/>
</dbReference>
<protein>
    <recommendedName>
        <fullName evidence="5 11">Pyruvate dehydrogenase E1 component subunit beta</fullName>
        <ecNumber evidence="4 11">1.2.4.1</ecNumber>
    </recommendedName>
</protein>
<gene>
    <name evidence="14" type="ORF">GE300_05170</name>
</gene>
<comment type="catalytic activity">
    <reaction evidence="11">
        <text>N(6)-[(R)-lipoyl]-L-lysyl-[protein] + pyruvate + H(+) = N(6)-[(R)-S(8)-acetyldihydrolipoyl]-L-lysyl-[protein] + CO2</text>
        <dbReference type="Rhea" id="RHEA:19189"/>
        <dbReference type="Rhea" id="RHEA-COMP:10474"/>
        <dbReference type="Rhea" id="RHEA-COMP:10478"/>
        <dbReference type="ChEBI" id="CHEBI:15361"/>
        <dbReference type="ChEBI" id="CHEBI:15378"/>
        <dbReference type="ChEBI" id="CHEBI:16526"/>
        <dbReference type="ChEBI" id="CHEBI:83099"/>
        <dbReference type="ChEBI" id="CHEBI:83111"/>
        <dbReference type="EC" id="1.2.4.1"/>
    </reaction>
</comment>
<dbReference type="SUPFAM" id="SSF51230">
    <property type="entry name" value="Single hybrid motif"/>
    <property type="match status" value="1"/>
</dbReference>
<evidence type="ECO:0000256" key="5">
    <source>
        <dbReference type="ARBA" id="ARBA00016138"/>
    </source>
</evidence>
<feature type="domain" description="Lipoyl-binding" evidence="13">
    <location>
        <begin position="2"/>
        <end position="78"/>
    </location>
</feature>
<dbReference type="EC" id="1.2.4.1" evidence="4 11"/>
<comment type="cofactor">
    <cofactor evidence="1">
        <name>(R)-lipoate</name>
        <dbReference type="ChEBI" id="CHEBI:83088"/>
    </cofactor>
</comment>
<keyword evidence="6" id="KW-0450">Lipoyl</keyword>
<dbReference type="NCBIfam" id="NF006667">
    <property type="entry name" value="PRK09212.1"/>
    <property type="match status" value="1"/>
</dbReference>
<dbReference type="InterPro" id="IPR033248">
    <property type="entry name" value="Transketolase_C"/>
</dbReference>
<keyword evidence="7 11" id="KW-0560">Oxidoreductase</keyword>
<comment type="function">
    <text evidence="11">The pyruvate dehydrogenase complex catalyzes the overall conversion of pyruvate to acetyl-CoA and CO2.</text>
</comment>
<evidence type="ECO:0000256" key="8">
    <source>
        <dbReference type="ARBA" id="ARBA00023052"/>
    </source>
</evidence>
<evidence type="ECO:0000259" key="13">
    <source>
        <dbReference type="PROSITE" id="PS50968"/>
    </source>
</evidence>
<dbReference type="InterPro" id="IPR005475">
    <property type="entry name" value="Transketolase-like_Pyr-bd"/>
</dbReference>
<evidence type="ECO:0000256" key="3">
    <source>
        <dbReference type="ARBA" id="ARBA00011870"/>
    </source>
</evidence>